<keyword evidence="4 6" id="KW-0456">Lyase</keyword>
<comment type="similarity">
    <text evidence="6">Belongs to the pseudouridine-5'-phosphate glycosidase family.</text>
</comment>
<dbReference type="GO" id="GO:0046113">
    <property type="term" value="P:nucleobase catabolic process"/>
    <property type="evidence" value="ECO:0007669"/>
    <property type="project" value="UniProtKB-UniRule"/>
</dbReference>
<organism evidence="7 8">
    <name type="scientific">Mangrovihabitans endophyticus</name>
    <dbReference type="NCBI Taxonomy" id="1751298"/>
    <lineage>
        <taxon>Bacteria</taxon>
        <taxon>Bacillati</taxon>
        <taxon>Actinomycetota</taxon>
        <taxon>Actinomycetes</taxon>
        <taxon>Micromonosporales</taxon>
        <taxon>Micromonosporaceae</taxon>
        <taxon>Mangrovihabitans</taxon>
    </lineage>
</organism>
<accession>A0A8J3C3Y5</accession>
<keyword evidence="2 6" id="KW-0378">Hydrolase</keyword>
<feature type="binding site" evidence="6">
    <location>
        <begin position="162"/>
        <end position="164"/>
    </location>
    <ligand>
        <name>substrate</name>
    </ligand>
</feature>
<dbReference type="GO" id="GO:0046872">
    <property type="term" value="F:metal ion binding"/>
    <property type="evidence" value="ECO:0007669"/>
    <property type="project" value="UniProtKB-KW"/>
</dbReference>
<dbReference type="SUPFAM" id="SSF110581">
    <property type="entry name" value="Indigoidine synthase A-like"/>
    <property type="match status" value="1"/>
</dbReference>
<comment type="cofactor">
    <cofactor evidence="6">
        <name>Mn(2+)</name>
        <dbReference type="ChEBI" id="CHEBI:29035"/>
    </cofactor>
    <text evidence="6">Binds 1 Mn(2+) ion per subunit.</text>
</comment>
<dbReference type="Pfam" id="PF04227">
    <property type="entry name" value="Indigoidine_A"/>
    <property type="match status" value="1"/>
</dbReference>
<sequence length="336" mass="34786">MHLTFGRSNDNATTDRRTVGGVTDFALQFGAHVQRARREGRPVVALESTLVSHGLPRPDNLRVAREIEQTVRDHGAVPATIGMIGGRLIVGLDDAQIEHLAGADDVAKLSVRDLAVAAATGANGATTVAATSAVAAAAGIDVFATGGLGGVHREAAQTFDESADLTTLARTPITVVCAGVKSLLDVGATLERMETLGVTVAGYRTRRFPGFFVTDGGFDLDWSLDSAQQVADAAAARTHQGVSRAALIVANPLPPDEQLDPALHDQTLRTGLAELAERGVSGKDVTPFLLAHFHSRTEGRSLAVNVRIILRNAALAAQIAVAAAPAPAALGFGLPG</sequence>
<evidence type="ECO:0000256" key="4">
    <source>
        <dbReference type="ARBA" id="ARBA00023239"/>
    </source>
</evidence>
<reference evidence="7" key="1">
    <citation type="journal article" date="2014" name="Int. J. Syst. Evol. Microbiol.">
        <title>Complete genome sequence of Corynebacterium casei LMG S-19264T (=DSM 44701T), isolated from a smear-ripened cheese.</title>
        <authorList>
            <consortium name="US DOE Joint Genome Institute (JGI-PGF)"/>
            <person name="Walter F."/>
            <person name="Albersmeier A."/>
            <person name="Kalinowski J."/>
            <person name="Ruckert C."/>
        </authorList>
    </citation>
    <scope>NUCLEOTIDE SEQUENCE</scope>
    <source>
        <strain evidence="7">CGMCC 4.7299</strain>
    </source>
</reference>
<gene>
    <name evidence="6 7" type="primary">psuG</name>
    <name evidence="7" type="ORF">GCM10012284_56110</name>
</gene>
<dbReference type="InterPro" id="IPR022830">
    <property type="entry name" value="Indigdn_synthA-like"/>
</dbReference>
<dbReference type="PANTHER" id="PTHR42909:SF1">
    <property type="entry name" value="CARBOHYDRATE KINASE PFKB DOMAIN-CONTAINING PROTEIN"/>
    <property type="match status" value="1"/>
</dbReference>
<feature type="active site" description="Proton donor" evidence="6">
    <location>
        <position position="47"/>
    </location>
</feature>
<evidence type="ECO:0000256" key="6">
    <source>
        <dbReference type="HAMAP-Rule" id="MF_01876"/>
    </source>
</evidence>
<proteinExistence type="inferred from homology"/>
<name>A0A8J3C3Y5_9ACTN</name>
<evidence type="ECO:0000256" key="3">
    <source>
        <dbReference type="ARBA" id="ARBA00023211"/>
    </source>
</evidence>
<dbReference type="AlphaFoldDB" id="A0A8J3C3Y5"/>
<comment type="function">
    <text evidence="6">Catalyzes the reversible cleavage of pseudouridine 5'-phosphate (PsiMP) to ribose 5-phosphate and uracil. Functions biologically in the cleavage direction, as part of a pseudouridine degradation pathway.</text>
</comment>
<protein>
    <recommendedName>
        <fullName evidence="6">Pseudouridine-5'-phosphate glycosidase</fullName>
        <shortName evidence="6">PsiMP glycosidase</shortName>
        <ecNumber evidence="6">4.2.1.70</ecNumber>
    </recommendedName>
</protein>
<feature type="binding site" evidence="6">
    <location>
        <position position="108"/>
    </location>
    <ligand>
        <name>substrate</name>
    </ligand>
</feature>
<evidence type="ECO:0000256" key="1">
    <source>
        <dbReference type="ARBA" id="ARBA00022723"/>
    </source>
</evidence>
<keyword evidence="5 6" id="KW-0326">Glycosidase</keyword>
<dbReference type="Proteomes" id="UP000656042">
    <property type="component" value="Unassembled WGS sequence"/>
</dbReference>
<evidence type="ECO:0000256" key="5">
    <source>
        <dbReference type="ARBA" id="ARBA00023295"/>
    </source>
</evidence>
<dbReference type="HAMAP" id="MF_01876">
    <property type="entry name" value="PsiMP_glycosidase"/>
    <property type="match status" value="1"/>
</dbReference>
<feature type="binding site" evidence="6">
    <location>
        <position position="160"/>
    </location>
    <ligand>
        <name>Mn(2+)</name>
        <dbReference type="ChEBI" id="CHEBI:29035"/>
    </ligand>
</feature>
<evidence type="ECO:0000256" key="2">
    <source>
        <dbReference type="ARBA" id="ARBA00022801"/>
    </source>
</evidence>
<comment type="caution">
    <text evidence="7">The sequence shown here is derived from an EMBL/GenBank/DDBJ whole genome shotgun (WGS) entry which is preliminary data.</text>
</comment>
<evidence type="ECO:0000313" key="8">
    <source>
        <dbReference type="Proteomes" id="UP000656042"/>
    </source>
</evidence>
<comment type="catalytic activity">
    <reaction evidence="6">
        <text>D-ribose 5-phosphate + uracil = psi-UMP + H2O</text>
        <dbReference type="Rhea" id="RHEA:18337"/>
        <dbReference type="ChEBI" id="CHEBI:15377"/>
        <dbReference type="ChEBI" id="CHEBI:17568"/>
        <dbReference type="ChEBI" id="CHEBI:58380"/>
        <dbReference type="ChEBI" id="CHEBI:78346"/>
        <dbReference type="EC" id="4.2.1.70"/>
    </reaction>
</comment>
<feature type="binding site" evidence="6">
    <location>
        <position position="128"/>
    </location>
    <ligand>
        <name>substrate</name>
    </ligand>
</feature>
<dbReference type="PANTHER" id="PTHR42909">
    <property type="entry name" value="ZGC:136858"/>
    <property type="match status" value="1"/>
</dbReference>
<keyword evidence="3 6" id="KW-0464">Manganese</keyword>
<dbReference type="GO" id="GO:0005737">
    <property type="term" value="C:cytoplasm"/>
    <property type="evidence" value="ECO:0007669"/>
    <property type="project" value="TreeGrafter"/>
</dbReference>
<dbReference type="GO" id="GO:0004730">
    <property type="term" value="F:pseudouridylate synthase activity"/>
    <property type="evidence" value="ECO:0007669"/>
    <property type="project" value="UniProtKB-UniRule"/>
</dbReference>
<dbReference type="InterPro" id="IPR007342">
    <property type="entry name" value="PsuG"/>
</dbReference>
<evidence type="ECO:0000313" key="7">
    <source>
        <dbReference type="EMBL" id="GGL14119.1"/>
    </source>
</evidence>
<reference evidence="7" key="2">
    <citation type="submission" date="2020-09" db="EMBL/GenBank/DDBJ databases">
        <authorList>
            <person name="Sun Q."/>
            <person name="Zhou Y."/>
        </authorList>
    </citation>
    <scope>NUCLEOTIDE SEQUENCE</scope>
    <source>
        <strain evidence="7">CGMCC 4.7299</strain>
    </source>
</reference>
<keyword evidence="8" id="KW-1185">Reference proteome</keyword>
<comment type="subunit">
    <text evidence="6">Homotrimer.</text>
</comment>
<dbReference type="EMBL" id="BMMX01000043">
    <property type="protein sequence ID" value="GGL14119.1"/>
    <property type="molecule type" value="Genomic_DNA"/>
</dbReference>
<dbReference type="EC" id="4.2.1.70" evidence="6"/>
<dbReference type="GO" id="GO:0016798">
    <property type="term" value="F:hydrolase activity, acting on glycosyl bonds"/>
    <property type="evidence" value="ECO:0007669"/>
    <property type="project" value="UniProtKB-KW"/>
</dbReference>
<dbReference type="Gene3D" id="3.40.1790.10">
    <property type="entry name" value="Indigoidine synthase domain"/>
    <property type="match status" value="1"/>
</dbReference>
<feature type="active site" description="Nucleophile" evidence="6">
    <location>
        <position position="181"/>
    </location>
</feature>
<keyword evidence="1 6" id="KW-0479">Metal-binding</keyword>